<accession>B0MPG4</accession>
<dbReference type="GO" id="GO:0005829">
    <property type="term" value="C:cytosol"/>
    <property type="evidence" value="ECO:0007669"/>
    <property type="project" value="TreeGrafter"/>
</dbReference>
<evidence type="ECO:0000256" key="1">
    <source>
        <dbReference type="ARBA" id="ARBA00010529"/>
    </source>
</evidence>
<dbReference type="GO" id="GO:0042802">
    <property type="term" value="F:identical protein binding"/>
    <property type="evidence" value="ECO:0007669"/>
    <property type="project" value="UniProtKB-ARBA"/>
</dbReference>
<dbReference type="SUPFAM" id="SSF47729">
    <property type="entry name" value="IHF-like DNA-binding proteins"/>
    <property type="match status" value="1"/>
</dbReference>
<sequence>MLNNINNFNWRITQMTKAELVTMVAEKADLTKKDAEKAISALVESISETLAKGEKIQLVGFGTFEVRERAAREGVNPRTGDKIKIAASKVPAFKAGSALKDAVAK</sequence>
<organism evidence="5 6">
    <name type="scientific">[Eubacterium] siraeum DSM 15702</name>
    <dbReference type="NCBI Taxonomy" id="428128"/>
    <lineage>
        <taxon>Bacteria</taxon>
        <taxon>Bacillati</taxon>
        <taxon>Bacillota</taxon>
        <taxon>Clostridia</taxon>
        <taxon>Eubacteriales</taxon>
        <taxon>Oscillospiraceae</taxon>
        <taxon>Oscillospiraceae incertae sedis</taxon>
    </lineage>
</organism>
<reference evidence="5" key="2">
    <citation type="submission" date="2014-06" db="EMBL/GenBank/DDBJ databases">
        <title>Draft genome sequence of Eubacterium siraeum (DSM 15702).</title>
        <authorList>
            <person name="Sudarsanam P."/>
            <person name="Ley R."/>
            <person name="Guruge J."/>
            <person name="Turnbaugh P.J."/>
            <person name="Mahowald M."/>
            <person name="Liep D."/>
            <person name="Gordon J."/>
        </authorList>
    </citation>
    <scope>NUCLEOTIDE SEQUENCE</scope>
    <source>
        <strain evidence="5">DSM 15702</strain>
    </source>
</reference>
<evidence type="ECO:0000256" key="4">
    <source>
        <dbReference type="RuleBase" id="RU003939"/>
    </source>
</evidence>
<dbReference type="GO" id="GO:0030527">
    <property type="term" value="F:structural constituent of chromatin"/>
    <property type="evidence" value="ECO:0007669"/>
    <property type="project" value="InterPro"/>
</dbReference>
<dbReference type="GO" id="GO:1990178">
    <property type="term" value="C:HU-DNA complex"/>
    <property type="evidence" value="ECO:0007669"/>
    <property type="project" value="UniProtKB-ARBA"/>
</dbReference>
<proteinExistence type="inferred from homology"/>
<dbReference type="Gene3D" id="4.10.520.10">
    <property type="entry name" value="IHF-like DNA-binding proteins"/>
    <property type="match status" value="1"/>
</dbReference>
<dbReference type="GO" id="GO:0003677">
    <property type="term" value="F:DNA binding"/>
    <property type="evidence" value="ECO:0007669"/>
    <property type="project" value="UniProtKB-KW"/>
</dbReference>
<dbReference type="CDD" id="cd13831">
    <property type="entry name" value="HU"/>
    <property type="match status" value="1"/>
</dbReference>
<dbReference type="PANTHER" id="PTHR33175:SF3">
    <property type="entry name" value="DNA-BINDING PROTEIN HU-BETA"/>
    <property type="match status" value="1"/>
</dbReference>
<dbReference type="GO" id="GO:0010467">
    <property type="term" value="P:gene expression"/>
    <property type="evidence" value="ECO:0007669"/>
    <property type="project" value="UniProtKB-ARBA"/>
</dbReference>
<dbReference type="GO" id="GO:0030261">
    <property type="term" value="P:chromosome condensation"/>
    <property type="evidence" value="ECO:0007669"/>
    <property type="project" value="UniProtKB-KW"/>
</dbReference>
<evidence type="ECO:0000256" key="2">
    <source>
        <dbReference type="ARBA" id="ARBA00023067"/>
    </source>
</evidence>
<comment type="caution">
    <text evidence="5">The sequence shown here is derived from an EMBL/GenBank/DDBJ whole genome shotgun (WGS) entry which is preliminary data.</text>
</comment>
<dbReference type="GO" id="GO:0006270">
    <property type="term" value="P:DNA replication initiation"/>
    <property type="evidence" value="ECO:0007669"/>
    <property type="project" value="UniProtKB-ARBA"/>
</dbReference>
<comment type="similarity">
    <text evidence="1 4">Belongs to the bacterial histone-like protein family.</text>
</comment>
<dbReference type="InterPro" id="IPR020816">
    <property type="entry name" value="Histone-like_DNA-bd_CS"/>
</dbReference>
<evidence type="ECO:0000313" key="5">
    <source>
        <dbReference type="EMBL" id="EDS00310.1"/>
    </source>
</evidence>
<gene>
    <name evidence="5" type="primary">hup</name>
    <name evidence="5" type="ORF">EUBSIR_01723</name>
</gene>
<dbReference type="SMART" id="SM00411">
    <property type="entry name" value="BHL"/>
    <property type="match status" value="1"/>
</dbReference>
<reference evidence="5" key="1">
    <citation type="submission" date="2007-10" db="EMBL/GenBank/DDBJ databases">
        <authorList>
            <person name="Fulton L."/>
            <person name="Clifton S."/>
            <person name="Fulton B."/>
            <person name="Xu J."/>
            <person name="Minx P."/>
            <person name="Pepin K.H."/>
            <person name="Johnson M."/>
            <person name="Thiruvilangam P."/>
            <person name="Bhonagiri V."/>
            <person name="Nash W.E."/>
            <person name="Mardis E.R."/>
            <person name="Wilson R.K."/>
        </authorList>
    </citation>
    <scope>NUCLEOTIDE SEQUENCE [LARGE SCALE GENOMIC DNA]</scope>
    <source>
        <strain evidence="5">DSM 15702</strain>
    </source>
</reference>
<dbReference type="EMBL" id="ABCA03000049">
    <property type="protein sequence ID" value="EDS00310.1"/>
    <property type="molecule type" value="Genomic_DNA"/>
</dbReference>
<protein>
    <submittedName>
        <fullName evidence="5">DNA-binding protein HU</fullName>
    </submittedName>
</protein>
<dbReference type="PROSITE" id="PS00045">
    <property type="entry name" value="HISTONE_LIKE"/>
    <property type="match status" value="1"/>
</dbReference>
<dbReference type="FunFam" id="4.10.520.10:FF:000001">
    <property type="entry name" value="DNA-binding protein HU"/>
    <property type="match status" value="1"/>
</dbReference>
<dbReference type="InterPro" id="IPR000119">
    <property type="entry name" value="Hist_DNA-bd"/>
</dbReference>
<dbReference type="Pfam" id="PF00216">
    <property type="entry name" value="Bac_DNA_binding"/>
    <property type="match status" value="1"/>
</dbReference>
<evidence type="ECO:0000313" key="6">
    <source>
        <dbReference type="Proteomes" id="UP000005326"/>
    </source>
</evidence>
<dbReference type="Proteomes" id="UP000005326">
    <property type="component" value="Unassembled WGS sequence"/>
</dbReference>
<dbReference type="AlphaFoldDB" id="B0MPG4"/>
<keyword evidence="6" id="KW-1185">Reference proteome</keyword>
<dbReference type="PANTHER" id="PTHR33175">
    <property type="entry name" value="DNA-BINDING PROTEIN HU"/>
    <property type="match status" value="1"/>
</dbReference>
<name>B0MPG4_9FIRM</name>
<keyword evidence="3 5" id="KW-0238">DNA-binding</keyword>
<keyword evidence="2" id="KW-0226">DNA condensation</keyword>
<evidence type="ECO:0000256" key="3">
    <source>
        <dbReference type="ARBA" id="ARBA00023125"/>
    </source>
</evidence>
<dbReference type="InterPro" id="IPR010992">
    <property type="entry name" value="IHF-like_DNA-bd_dom_sf"/>
</dbReference>
<dbReference type="GO" id="GO:1990103">
    <property type="term" value="C:DnaA-HU complex"/>
    <property type="evidence" value="ECO:0007669"/>
    <property type="project" value="UniProtKB-ARBA"/>
</dbReference>
<dbReference type="PRINTS" id="PR01727">
    <property type="entry name" value="DNABINDINGHU"/>
</dbReference>